<dbReference type="GO" id="GO:0005085">
    <property type="term" value="F:guanyl-nucleotide exchange factor activity"/>
    <property type="evidence" value="ECO:0007669"/>
    <property type="project" value="UniProtKB-KW"/>
</dbReference>
<dbReference type="InterPro" id="IPR008936">
    <property type="entry name" value="Rho_GTPase_activation_prot"/>
</dbReference>
<comment type="subcellular location">
    <subcellularLocation>
        <location evidence="1">Membrane</location>
        <topology evidence="1">Peripheral membrane protein</topology>
    </subcellularLocation>
</comment>
<name>A0AAN8FKA3_TRICO</name>
<dbReference type="GO" id="GO:0016020">
    <property type="term" value="C:membrane"/>
    <property type="evidence" value="ECO:0007669"/>
    <property type="project" value="UniProtKB-SubCell"/>
</dbReference>
<feature type="region of interest" description="Disordered" evidence="6">
    <location>
        <begin position="1055"/>
        <end position="1138"/>
    </location>
</feature>
<keyword evidence="4" id="KW-0344">Guanine-nucleotide releasing factor</keyword>
<dbReference type="InterPro" id="IPR001936">
    <property type="entry name" value="RasGAP_dom"/>
</dbReference>
<dbReference type="GO" id="GO:0031267">
    <property type="term" value="F:small GTPase binding"/>
    <property type="evidence" value="ECO:0007669"/>
    <property type="project" value="TreeGrafter"/>
</dbReference>
<gene>
    <name evidence="9" type="ORF">GCK32_000111</name>
</gene>
<feature type="compositionally biased region" description="Basic residues" evidence="6">
    <location>
        <begin position="753"/>
        <end position="765"/>
    </location>
</feature>
<evidence type="ECO:0008006" key="11">
    <source>
        <dbReference type="Google" id="ProtNLM"/>
    </source>
</evidence>
<keyword evidence="5" id="KW-0472">Membrane</keyword>
<feature type="domain" description="Ras-GAP" evidence="7">
    <location>
        <begin position="348"/>
        <end position="557"/>
    </location>
</feature>
<dbReference type="Pfam" id="PF00616">
    <property type="entry name" value="RasGAP"/>
    <property type="match status" value="1"/>
</dbReference>
<evidence type="ECO:0000256" key="3">
    <source>
        <dbReference type="ARBA" id="ARBA00022583"/>
    </source>
</evidence>
<dbReference type="Gene3D" id="1.10.506.10">
    <property type="entry name" value="GTPase Activation - p120gap, domain 1"/>
    <property type="match status" value="1"/>
</dbReference>
<dbReference type="PANTHER" id="PTHR23101:SF25">
    <property type="entry name" value="GTPASE-ACTIVATING PROTEIN AND VPS9 DOMAIN-CONTAINING PROTEIN 1"/>
    <property type="match status" value="1"/>
</dbReference>
<dbReference type="InterPro" id="IPR045046">
    <property type="entry name" value="Vps9-like"/>
</dbReference>
<feature type="region of interest" description="Disordered" evidence="6">
    <location>
        <begin position="822"/>
        <end position="863"/>
    </location>
</feature>
<dbReference type="Gene3D" id="1.20.1050.80">
    <property type="entry name" value="VPS9 domain"/>
    <property type="match status" value="1"/>
</dbReference>
<feature type="region of interest" description="Disordered" evidence="6">
    <location>
        <begin position="1"/>
        <end position="114"/>
    </location>
</feature>
<dbReference type="PROSITE" id="PS51205">
    <property type="entry name" value="VPS9"/>
    <property type="match status" value="1"/>
</dbReference>
<dbReference type="PROSITE" id="PS50018">
    <property type="entry name" value="RAS_GTPASE_ACTIV_2"/>
    <property type="match status" value="1"/>
</dbReference>
<evidence type="ECO:0000256" key="2">
    <source>
        <dbReference type="ARBA" id="ARBA00008489"/>
    </source>
</evidence>
<feature type="compositionally biased region" description="Low complexity" evidence="6">
    <location>
        <begin position="48"/>
        <end position="62"/>
    </location>
</feature>
<evidence type="ECO:0000313" key="9">
    <source>
        <dbReference type="EMBL" id="KAK5980010.1"/>
    </source>
</evidence>
<proteinExistence type="inferred from homology"/>
<feature type="compositionally biased region" description="Basic and acidic residues" evidence="6">
    <location>
        <begin position="1089"/>
        <end position="1098"/>
    </location>
</feature>
<feature type="compositionally biased region" description="Polar residues" evidence="6">
    <location>
        <begin position="694"/>
        <end position="713"/>
    </location>
</feature>
<evidence type="ECO:0000256" key="5">
    <source>
        <dbReference type="ARBA" id="ARBA00023136"/>
    </source>
</evidence>
<organism evidence="9 10">
    <name type="scientific">Trichostrongylus colubriformis</name>
    <name type="common">Black scour worm</name>
    <dbReference type="NCBI Taxonomy" id="6319"/>
    <lineage>
        <taxon>Eukaryota</taxon>
        <taxon>Metazoa</taxon>
        <taxon>Ecdysozoa</taxon>
        <taxon>Nematoda</taxon>
        <taxon>Chromadorea</taxon>
        <taxon>Rhabditida</taxon>
        <taxon>Rhabditina</taxon>
        <taxon>Rhabditomorpha</taxon>
        <taxon>Strongyloidea</taxon>
        <taxon>Trichostrongylidae</taxon>
        <taxon>Trichostrongylus</taxon>
    </lineage>
</organism>
<dbReference type="SUPFAM" id="SSF109993">
    <property type="entry name" value="VPS9 domain"/>
    <property type="match status" value="1"/>
</dbReference>
<dbReference type="Pfam" id="PF02204">
    <property type="entry name" value="VPS9"/>
    <property type="match status" value="1"/>
</dbReference>
<keyword evidence="10" id="KW-1185">Reference proteome</keyword>
<feature type="compositionally biased region" description="Polar residues" evidence="6">
    <location>
        <begin position="927"/>
        <end position="938"/>
    </location>
</feature>
<evidence type="ECO:0000256" key="6">
    <source>
        <dbReference type="SAM" id="MobiDB-lite"/>
    </source>
</evidence>
<dbReference type="SUPFAM" id="SSF48350">
    <property type="entry name" value="GTPase activation domain, GAP"/>
    <property type="match status" value="1"/>
</dbReference>
<dbReference type="InterPro" id="IPR003123">
    <property type="entry name" value="VPS9"/>
</dbReference>
<keyword evidence="3" id="KW-0254">Endocytosis</keyword>
<evidence type="ECO:0000259" key="8">
    <source>
        <dbReference type="PROSITE" id="PS51205"/>
    </source>
</evidence>
<feature type="compositionally biased region" description="Basic residues" evidence="6">
    <location>
        <begin position="63"/>
        <end position="73"/>
    </location>
</feature>
<evidence type="ECO:0000256" key="1">
    <source>
        <dbReference type="ARBA" id="ARBA00004170"/>
    </source>
</evidence>
<comment type="caution">
    <text evidence="9">The sequence shown here is derived from an EMBL/GenBank/DDBJ whole genome shotgun (WGS) entry which is preliminary data.</text>
</comment>
<dbReference type="GO" id="GO:0030139">
    <property type="term" value="C:endocytic vesicle"/>
    <property type="evidence" value="ECO:0007669"/>
    <property type="project" value="TreeGrafter"/>
</dbReference>
<dbReference type="InterPro" id="IPR037191">
    <property type="entry name" value="VPS9_dom_sf"/>
</dbReference>
<dbReference type="PANTHER" id="PTHR23101">
    <property type="entry name" value="RAB GDP/GTP EXCHANGE FACTOR"/>
    <property type="match status" value="1"/>
</dbReference>
<dbReference type="SMART" id="SM00167">
    <property type="entry name" value="VPS9"/>
    <property type="match status" value="1"/>
</dbReference>
<feature type="compositionally biased region" description="Polar residues" evidence="6">
    <location>
        <begin position="798"/>
        <end position="807"/>
    </location>
</feature>
<feature type="region of interest" description="Disordered" evidence="6">
    <location>
        <begin position="914"/>
        <end position="970"/>
    </location>
</feature>
<evidence type="ECO:0000259" key="7">
    <source>
        <dbReference type="PROSITE" id="PS50018"/>
    </source>
</evidence>
<reference evidence="9 10" key="1">
    <citation type="submission" date="2019-10" db="EMBL/GenBank/DDBJ databases">
        <title>Assembly and Annotation for the nematode Trichostrongylus colubriformis.</title>
        <authorList>
            <person name="Martin J."/>
        </authorList>
    </citation>
    <scope>NUCLEOTIDE SEQUENCE [LARGE SCALE GENOMIC DNA]</scope>
    <source>
        <strain evidence="9">G859</strain>
        <tissue evidence="9">Whole worm</tissue>
    </source>
</reference>
<evidence type="ECO:0000313" key="10">
    <source>
        <dbReference type="Proteomes" id="UP001331761"/>
    </source>
</evidence>
<protein>
    <recommendedName>
        <fullName evidence="11">GTPase activating protein and VPS9 domains 1</fullName>
    </recommendedName>
</protein>
<dbReference type="Proteomes" id="UP001331761">
    <property type="component" value="Unassembled WGS sequence"/>
</dbReference>
<dbReference type="EMBL" id="WIXE01007861">
    <property type="protein sequence ID" value="KAK5980010.1"/>
    <property type="molecule type" value="Genomic_DNA"/>
</dbReference>
<feature type="region of interest" description="Disordered" evidence="6">
    <location>
        <begin position="693"/>
        <end position="713"/>
    </location>
</feature>
<feature type="compositionally biased region" description="Polar residues" evidence="6">
    <location>
        <begin position="81"/>
        <end position="90"/>
    </location>
</feature>
<feature type="compositionally biased region" description="Low complexity" evidence="6">
    <location>
        <begin position="945"/>
        <end position="955"/>
    </location>
</feature>
<comment type="similarity">
    <text evidence="2">Belongs to the GAPVD1 family.</text>
</comment>
<feature type="domain" description="VPS9" evidence="8">
    <location>
        <begin position="1404"/>
        <end position="1563"/>
    </location>
</feature>
<evidence type="ECO:0000256" key="4">
    <source>
        <dbReference type="ARBA" id="ARBA00022658"/>
    </source>
</evidence>
<dbReference type="GO" id="GO:0005829">
    <property type="term" value="C:cytosol"/>
    <property type="evidence" value="ECO:0007669"/>
    <property type="project" value="TreeGrafter"/>
</dbReference>
<dbReference type="GO" id="GO:0006897">
    <property type="term" value="P:endocytosis"/>
    <property type="evidence" value="ECO:0007669"/>
    <property type="project" value="UniProtKB-KW"/>
</dbReference>
<accession>A0AAN8FKA3</accession>
<feature type="region of interest" description="Disordered" evidence="6">
    <location>
        <begin position="749"/>
        <end position="809"/>
    </location>
</feature>
<feature type="compositionally biased region" description="Low complexity" evidence="6">
    <location>
        <begin position="1119"/>
        <end position="1138"/>
    </location>
</feature>
<feature type="compositionally biased region" description="Polar residues" evidence="6">
    <location>
        <begin position="1101"/>
        <end position="1117"/>
    </location>
</feature>
<sequence>MRRQNGNENMKRSRQGKPIKSNTSELGEVVVGRPSASRNPLPPARELSMNGSGEGSHSNGSSRTRRLIGRHPTGRTPPPTISNEQVQPKSIHSFPGECSSSDCSRKRRNVVPLSRSTKAAKFDDDDDIILLDETDALSVTDKDEWKSMVAPNGTPCLVRFRFPCAEGSHTETIEVTLSTKLSPEMDVLSSVDGIRSLCERLRVERLLINSEVNSLRQLNNEISAKLLQLGLLSWNNKQQQLLLHRLVNSHSCVSQDNACAISSQLSAVEFEEAYRLAWFFTYWNAFYVVRKLGHHHSPVGRCLSILYASPLATAELLHAIGQIQELSSDDSIHAMFSLIYGNCVFPSDEKAVLETLNCLIRVQLLTHNNPRLVIRKGTAAFPRLYKLYSDSLYAAKIFLTAAFHDSVMLVLCQDEVFLDIDPAKSPLRFPSADRVRRFGDDPTSAQYHKRVAAHRKLIVEKLVLLAHSFIKGICDAISCFPLGLIWLVQQLNSSLTEIKRLPVTEAALICTDLIVTNLLCPAIINPENVGIISDTPISHIARFNLMQIGQIIQTLALSRYETPQPHFHIFAAQFKDSPICDIVGSLLSRSLDSFDSLFPPVLCESHRTRELFHRTYFMGSVAEVNSMVSVIHSNALSSVSADEVRTELDVLRGRLPKSFSTSSTHVMTESPADLMTLTQSKSNKMRNFADKVHNSLSTSPPHGSSRSHVSPNVTRLPQEFFDVVVFHMEGPTDPIGLIPEDKYMESLATGGTSKKHARGGTQKRTRFVDTGSNVGSAVSDRTPDNASDLEEDGAEQQEVGSISSSLEAPQEDRMLLLDEDGASTIPDNVSDVDETGLSGRGSASLDGRESPLSQAPSQGIRDGQENEMADLGAISTAAGGETDAAQRVLPSGVPVAVRKQNAEGLEEKFGKFTVPMSQQNRRDDQRSLLSDSWSTNVVPSDDEGPSLPLLPQLPSVDAPDGSGQRGRAVNRTGSLCGANAATEDRSDTWSLDAIASDSEADGGRERGRQARGFLLFFIFYVADVTYDISRAERNGSSDAAASHIAVPCVSVQPLVDVPQHGDGGGRLRRHSSGSSFSYSRSEADSEMSNFREDRERAGPTDSLTAARTQPQKQQSGDQPGPSGACASSFSSPSHSSAIGSAHDVEHYYDPSSPSNSGRKKFALFQQGLLKVGDKVRKGMTGSSFRQIPHSSTISDLLSEWNSSRRENESNHPAIPNSQSENHIASRFFFTCFHINLDVIIYGRMMSSCLFANFDQRSADDILAKYQPTITHFADEVQPPVELASSASESAPSEQVIAYYSPDNLTECRAFLDAKRKLRLVLSSVGNLPSMPFGGTCRGMKMENEREQLVMLLRTLLAEAVNNREQSLVAHTREVMRCLQIFDNKGEKAVVEECLVEVLVRFYLENKDQQMKRFLQEFVILNAQDEKTDCLLRTLTGMYTRLPVSCMWQSAPAHLIAYARKTIERVFMAQIHALAFYPNLDADRHRDECCETISNLISMAPGMGAAAADDVTPVLVYVLIQANPPSLLSNVQYVQGFGGSLLDGAEGYWWTQFTAAIEFIKTLL</sequence>